<dbReference type="AlphaFoldDB" id="F0VKT4"/>
<evidence type="ECO:0000256" key="2">
    <source>
        <dbReference type="ARBA" id="ARBA00007104"/>
    </source>
</evidence>
<comment type="similarity">
    <text evidence="2 7">Belongs to the EMP24/GP25L family.</text>
</comment>
<dbReference type="InterPro" id="IPR015720">
    <property type="entry name" value="Emp24-like"/>
</dbReference>
<accession>F0VKT4</accession>
<name>F0VKT4_NEOCL</name>
<evidence type="ECO:0000313" key="9">
    <source>
        <dbReference type="EMBL" id="CBZ54685.1"/>
    </source>
</evidence>
<evidence type="ECO:0000256" key="3">
    <source>
        <dbReference type="ARBA" id="ARBA00022692"/>
    </source>
</evidence>
<dbReference type="PROSITE" id="PS50866">
    <property type="entry name" value="GOLD"/>
    <property type="match status" value="1"/>
</dbReference>
<proteinExistence type="inferred from homology"/>
<reference evidence="10" key="4">
    <citation type="journal article" date="2015" name="PLoS ONE">
        <title>Comprehensive Evaluation of Toxoplasma gondii VEG and Neospora caninum LIV Genomes with Tachyzoite Stage Transcriptome and Proteome Defines Novel Transcript Features.</title>
        <authorList>
            <person name="Ramaprasad A."/>
            <person name="Mourier T."/>
            <person name="Naeem R."/>
            <person name="Malas T.B."/>
            <person name="Moussa E."/>
            <person name="Panigrahi A."/>
            <person name="Vermont S.J."/>
            <person name="Otto T.D."/>
            <person name="Wastling J."/>
            <person name="Pain A."/>
        </authorList>
    </citation>
    <scope>NUCLEOTIDE SEQUENCE</scope>
    <source>
        <strain evidence="10">Liverpool</strain>
    </source>
</reference>
<dbReference type="Pfam" id="PF01105">
    <property type="entry name" value="EMP24_GP25L"/>
    <property type="match status" value="1"/>
</dbReference>
<evidence type="ECO:0000256" key="4">
    <source>
        <dbReference type="ARBA" id="ARBA00022729"/>
    </source>
</evidence>
<reference evidence="9" key="2">
    <citation type="submission" date="2011-03" db="EMBL/GenBank/DDBJ databases">
        <title>Comparative genomics and transcriptomics of Neospora caninum and Toxoplasma gondii.</title>
        <authorList>
            <person name="Reid A.J."/>
            <person name="Sohal A."/>
            <person name="Harris D."/>
            <person name="Quail M."/>
            <person name="Sanders M."/>
            <person name="Berriman M."/>
            <person name="Wastling J.M."/>
            <person name="Pain A."/>
        </authorList>
    </citation>
    <scope>NUCLEOTIDE SEQUENCE</scope>
    <source>
        <strain evidence="9">Liverpool</strain>
    </source>
</reference>
<keyword evidence="3 7" id="KW-0812">Transmembrane</keyword>
<keyword evidence="5" id="KW-1133">Transmembrane helix</keyword>
<protein>
    <recommendedName>
        <fullName evidence="8">GOLD domain-containing protein</fullName>
    </recommendedName>
</protein>
<evidence type="ECO:0000256" key="5">
    <source>
        <dbReference type="ARBA" id="ARBA00022989"/>
    </source>
</evidence>
<dbReference type="SMART" id="SM01190">
    <property type="entry name" value="EMP24_GP25L"/>
    <property type="match status" value="1"/>
</dbReference>
<dbReference type="Proteomes" id="UP000007494">
    <property type="component" value="Chromosome X"/>
</dbReference>
<dbReference type="GeneID" id="13446390"/>
<keyword evidence="11" id="KW-1185">Reference proteome</keyword>
<dbReference type="EMBL" id="FR823391">
    <property type="protein sequence ID" value="CBZ54685.1"/>
    <property type="molecule type" value="Genomic_DNA"/>
</dbReference>
<keyword evidence="4" id="KW-0732">Signal</keyword>
<gene>
    <name evidence="10" type="ORF">BN1204_051110</name>
    <name evidence="9" type="ORF">NCLIV_051110</name>
</gene>
<evidence type="ECO:0000256" key="1">
    <source>
        <dbReference type="ARBA" id="ARBA00004479"/>
    </source>
</evidence>
<reference evidence="9" key="1">
    <citation type="submission" date="2011-02" db="EMBL/GenBank/DDBJ databases">
        <authorList>
            <person name="Aslett M."/>
        </authorList>
    </citation>
    <scope>NUCLEOTIDE SEQUENCE</scope>
    <source>
        <strain evidence="9">Liverpool</strain>
    </source>
</reference>
<dbReference type="InterPro" id="IPR009038">
    <property type="entry name" value="GOLD_dom"/>
</dbReference>
<dbReference type="GO" id="GO:0016020">
    <property type="term" value="C:membrane"/>
    <property type="evidence" value="ECO:0007669"/>
    <property type="project" value="UniProtKB-SubCell"/>
</dbReference>
<feature type="domain" description="GOLD" evidence="8">
    <location>
        <begin position="64"/>
        <end position="156"/>
    </location>
</feature>
<evidence type="ECO:0000259" key="8">
    <source>
        <dbReference type="PROSITE" id="PS50866"/>
    </source>
</evidence>
<dbReference type="OMA" id="LWKVIQM"/>
<dbReference type="InParanoid" id="F0VKT4"/>
<dbReference type="RefSeq" id="XP_003884715.1">
    <property type="nucleotide sequence ID" value="XM_003884666.1"/>
</dbReference>
<keyword evidence="6" id="KW-0472">Membrane</keyword>
<organism evidence="9 11">
    <name type="scientific">Neospora caninum (strain Liverpool)</name>
    <dbReference type="NCBI Taxonomy" id="572307"/>
    <lineage>
        <taxon>Eukaryota</taxon>
        <taxon>Sar</taxon>
        <taxon>Alveolata</taxon>
        <taxon>Apicomplexa</taxon>
        <taxon>Conoidasida</taxon>
        <taxon>Coccidia</taxon>
        <taxon>Eucoccidiorida</taxon>
        <taxon>Eimeriorina</taxon>
        <taxon>Sarcocystidae</taxon>
        <taxon>Neospora</taxon>
    </lineage>
</organism>
<evidence type="ECO:0000313" key="10">
    <source>
        <dbReference type="EMBL" id="CEL69401.1"/>
    </source>
</evidence>
<evidence type="ECO:0000313" key="11">
    <source>
        <dbReference type="Proteomes" id="UP000007494"/>
    </source>
</evidence>
<evidence type="ECO:0000256" key="6">
    <source>
        <dbReference type="ARBA" id="ARBA00023136"/>
    </source>
</evidence>
<sequence length="260" mass="28423">MATVRGGERCSALAPSCSRSGALAAQTPGSFRRTAALRSAFVLFLSVFFQCTEAVLFEVPGNSRECFFVPVNAPRTNINGRYESFRGSERIRVTVEGPVVPPDPDQPKPQMTSQMLFSSTKESSAFKVQLPASGFFKICVGNTLSYAQTVTLNFHVAPSSVDEGSAEPGSSKRPPDVNQLVMSSHTEELKNLSDKVLEMANGLFEQQSNSLARMAVHEQLGTSTRNRASLWKVIQMCSQIVLSLVHIYAVRSHFEVKTIV</sequence>
<dbReference type="eggNOG" id="KOG1692">
    <property type="taxonomic scope" value="Eukaryota"/>
</dbReference>
<comment type="subcellular location">
    <subcellularLocation>
        <location evidence="1 7">Membrane</location>
        <topology evidence="1 7">Single-pass type I membrane protein</topology>
    </subcellularLocation>
</comment>
<evidence type="ECO:0000256" key="7">
    <source>
        <dbReference type="RuleBase" id="RU003827"/>
    </source>
</evidence>
<dbReference type="PANTHER" id="PTHR22811">
    <property type="entry name" value="TRANSMEMBRANE EMP24 DOMAIN-CONTAINING PROTEIN"/>
    <property type="match status" value="1"/>
</dbReference>
<dbReference type="FunCoup" id="F0VKT4">
    <property type="interactions" value="51"/>
</dbReference>
<dbReference type="EMBL" id="LN714485">
    <property type="protein sequence ID" value="CEL69401.1"/>
    <property type="molecule type" value="Genomic_DNA"/>
</dbReference>
<dbReference type="OrthoDB" id="330198at2759"/>
<reference evidence="11" key="3">
    <citation type="journal article" date="2012" name="PLoS Pathog.">
        <title>Comparative genomics of the apicomplexan parasites Toxoplasma gondii and Neospora caninum: Coccidia differing in host range and transmission strategy.</title>
        <authorList>
            <person name="Reid A.J."/>
            <person name="Vermont S.J."/>
            <person name="Cotton J.A."/>
            <person name="Harris D."/>
            <person name="Hill-Cawthorne G.A."/>
            <person name="Konen-Waisman S."/>
            <person name="Latham S.M."/>
            <person name="Mourier T."/>
            <person name="Norton R."/>
            <person name="Quail M.A."/>
            <person name="Sanders M."/>
            <person name="Shanmugam D."/>
            <person name="Sohal A."/>
            <person name="Wasmuth J.D."/>
            <person name="Brunk B."/>
            <person name="Grigg M.E."/>
            <person name="Howard J.C."/>
            <person name="Parkinson J."/>
            <person name="Roos D.S."/>
            <person name="Trees A.J."/>
            <person name="Berriman M."/>
            <person name="Pain A."/>
            <person name="Wastling J.M."/>
        </authorList>
    </citation>
    <scope>NUCLEOTIDE SEQUENCE [LARGE SCALE GENOMIC DNA]</scope>
    <source>
        <strain evidence="11">Liverpool</strain>
    </source>
</reference>
<dbReference type="VEuPathDB" id="ToxoDB:NCLIV_051110"/>